<proteinExistence type="predicted"/>
<dbReference type="InterPro" id="IPR059018">
    <property type="entry name" value="HEAT_URB1"/>
</dbReference>
<organism evidence="5 6">
    <name type="scientific">Seiridium unicorne</name>
    <dbReference type="NCBI Taxonomy" id="138068"/>
    <lineage>
        <taxon>Eukaryota</taxon>
        <taxon>Fungi</taxon>
        <taxon>Dikarya</taxon>
        <taxon>Ascomycota</taxon>
        <taxon>Pezizomycotina</taxon>
        <taxon>Sordariomycetes</taxon>
        <taxon>Xylariomycetidae</taxon>
        <taxon>Amphisphaeriales</taxon>
        <taxon>Sporocadaceae</taxon>
        <taxon>Seiridium</taxon>
    </lineage>
</organism>
<dbReference type="PANTHER" id="PTHR13500:SF0">
    <property type="entry name" value="NUCLEOLAR PRE-RIBOSOMAL-ASSOCIATED PROTEIN 1"/>
    <property type="match status" value="1"/>
</dbReference>
<name>A0ABR2V7T1_9PEZI</name>
<feature type="region of interest" description="Disordered" evidence="1">
    <location>
        <begin position="1"/>
        <end position="25"/>
    </location>
</feature>
<evidence type="ECO:0000259" key="3">
    <source>
        <dbReference type="Pfam" id="PF16201"/>
    </source>
</evidence>
<keyword evidence="6" id="KW-1185">Reference proteome</keyword>
<feature type="domain" description="URB1 C-terminal" evidence="3">
    <location>
        <begin position="900"/>
        <end position="1092"/>
    </location>
</feature>
<dbReference type="Pfam" id="PF16201">
    <property type="entry name" value="NopRA1"/>
    <property type="match status" value="1"/>
</dbReference>
<dbReference type="InterPro" id="IPR021714">
    <property type="entry name" value="URB1_N"/>
</dbReference>
<evidence type="ECO:0000313" key="5">
    <source>
        <dbReference type="EMBL" id="KAK9422683.1"/>
    </source>
</evidence>
<evidence type="ECO:0000313" key="6">
    <source>
        <dbReference type="Proteomes" id="UP001408356"/>
    </source>
</evidence>
<gene>
    <name evidence="5" type="ORF">SUNI508_00546</name>
</gene>
<protein>
    <submittedName>
        <fullName evidence="5">Ribosome 60S biogenesis N-terminal-domain-containing protein</fullName>
    </submittedName>
</protein>
<dbReference type="Proteomes" id="UP001408356">
    <property type="component" value="Unassembled WGS sequence"/>
</dbReference>
<dbReference type="EMBL" id="JARVKF010000112">
    <property type="protein sequence ID" value="KAK9422683.1"/>
    <property type="molecule type" value="Genomic_DNA"/>
</dbReference>
<dbReference type="InterPro" id="IPR016024">
    <property type="entry name" value="ARM-type_fold"/>
</dbReference>
<feature type="domain" description="URB1 N-terminal" evidence="2">
    <location>
        <begin position="105"/>
        <end position="452"/>
    </location>
</feature>
<dbReference type="InterPro" id="IPR039844">
    <property type="entry name" value="URB1"/>
</dbReference>
<evidence type="ECO:0000259" key="4">
    <source>
        <dbReference type="Pfam" id="PF26140"/>
    </source>
</evidence>
<comment type="caution">
    <text evidence="5">The sequence shown here is derived from an EMBL/GenBank/DDBJ whole genome shotgun (WGS) entry which is preliminary data.</text>
</comment>
<dbReference type="SUPFAM" id="SSF48371">
    <property type="entry name" value="ARM repeat"/>
    <property type="match status" value="1"/>
</dbReference>
<dbReference type="PANTHER" id="PTHR13500">
    <property type="entry name" value="NUCLEOLAR PRERIBOSOMAL-ASSOCIATED PROTEIN 1"/>
    <property type="match status" value="1"/>
</dbReference>
<dbReference type="Pfam" id="PF11707">
    <property type="entry name" value="Npa1"/>
    <property type="match status" value="1"/>
</dbReference>
<evidence type="ECO:0000259" key="2">
    <source>
        <dbReference type="Pfam" id="PF11707"/>
    </source>
</evidence>
<evidence type="ECO:0000256" key="1">
    <source>
        <dbReference type="SAM" id="MobiDB-lite"/>
    </source>
</evidence>
<dbReference type="Pfam" id="PF26140">
    <property type="entry name" value="HEAT_URB1"/>
    <property type="match status" value="1"/>
</dbReference>
<reference evidence="5 6" key="1">
    <citation type="journal article" date="2024" name="J. Plant Pathol.">
        <title>Sequence and assembly of the genome of Seiridium unicorne, isolate CBS 538.82, causal agent of cypress canker disease.</title>
        <authorList>
            <person name="Scali E."/>
            <person name="Rocca G.D."/>
            <person name="Danti R."/>
            <person name="Garbelotto M."/>
            <person name="Barberini S."/>
            <person name="Baroncelli R."/>
            <person name="Emiliani G."/>
        </authorList>
    </citation>
    <scope>NUCLEOTIDE SEQUENCE [LARGE SCALE GENOMIC DNA]</scope>
    <source>
        <strain evidence="5 6">BM-138-508</strain>
    </source>
</reference>
<accession>A0ABR2V7T1</accession>
<dbReference type="InterPro" id="IPR032436">
    <property type="entry name" value="URB1_C"/>
</dbReference>
<sequence length="1138" mass="127142">MKRKRNAGPEAPEQLDTTKPPKRKRNIVIEAPTSEEVYSARQLHQLLTFDQDLRKARHGLQSFKDLLDGTVNENGAKDQSKVQIITQYLDMTKSRVVEEEVPIYLSDIMDIWSMASQMSNENVMSAVAVVLALLLKLIASDVDLVEYGLGIGRTLLQKRQQELLAKNLSADKGKDFIISPTLRLIREIVCMDGGALAVSTFRARNYAYKSLARNMGLRFLGEGVEDVKRPSVRTNAVRVLLGSLRHLHAEAKRDLLSQKDIVAALMRGIKEDPPYLVFEILNTLKTSVVLDQKLAKDAKIRILNAQSLIRIASLYTYHHTQSSDGSQQSVEDAAHEFLSAACTTTTAGILRAQNGYYPEGVNPDLVSNSESDEDADHGLESIPWMDKFNEEVPVRNSLLSEFVQTLRPWSSTKQNGLLVAIFAACPELVANYFANRRSFTFDPKLSATWIGYSTLLFNTIRLDVPSFFGHSTRFARIPPPTAVVLGNILPLPLDLKAITKCLVHKSKLVSFFAIRLLVIALEKLATVLGMYKKAANVSDSLWEDAARRLVDDFCKKVPSIKEVISAYRVLSDDDLLQRDATSRLLVLYHEVIPQAALAARYDFSPMLSAAIKRLEAVTTNEEEASMRLIELESLFTMAKFSPGMKWFAKSKESPASPFITLLKLHFKNAQGLSAANVTTVLRFVAEEHELVTRQSHKSGLKPLLAALRSSEEIQEEIWSFLDNCAERCARSPIKYLEAVYELHAEDPKTVQEDAADEAVCPLMMTIAEQLPFFVKSATDKALLSNMAHLLSSYLSHSLSTGTRKSHLEAVMNKFAISFGDSKARKHLSVSDQSVLAEEMDIDEIPFAETGGSTSDDSVKVSQEQLEEVLSVPIVTSKDNSALMKWTAKSAEELVEEGYAAAVIWLLASEHTSIRKEALTSIAKMAAKIKESAYEENEQVWLLLSELTETVRQNDNTVVPNTILAFVCRALDILRNPTHCLYPKINTFLTRGPSWDLDKIPLVQDIVQEAPTEDSAFYTELSWLLSYLLDTLRTTVDVGLLHKRKVFERIFALYCNPYMGPNLRNQILRILYRASTIPGGSDTVITRFGAASWLELQKATAGNDLGLFQALIQRLWDTCDQKRIATWGRDSIQALVEKS</sequence>
<feature type="domain" description="URB1 central HEAT repeat" evidence="4">
    <location>
        <begin position="641"/>
        <end position="828"/>
    </location>
</feature>